<evidence type="ECO:0000256" key="3">
    <source>
        <dbReference type="ARBA" id="ARBA00023082"/>
    </source>
</evidence>
<proteinExistence type="inferred from homology"/>
<dbReference type="Pfam" id="PF08281">
    <property type="entry name" value="Sigma70_r4_2"/>
    <property type="match status" value="1"/>
</dbReference>
<dbReference type="EMBL" id="BAEO01000060">
    <property type="protein sequence ID" value="GAC21126.1"/>
    <property type="molecule type" value="Genomic_DNA"/>
</dbReference>
<feature type="domain" description="RNA polymerase sigma-70 region 2" evidence="6">
    <location>
        <begin position="13"/>
        <end position="72"/>
    </location>
</feature>
<dbReference type="GO" id="GO:0016987">
    <property type="term" value="F:sigma factor activity"/>
    <property type="evidence" value="ECO:0007669"/>
    <property type="project" value="UniProtKB-KW"/>
</dbReference>
<dbReference type="InterPro" id="IPR013325">
    <property type="entry name" value="RNA_pol_sigma_r2"/>
</dbReference>
<evidence type="ECO:0000256" key="1">
    <source>
        <dbReference type="ARBA" id="ARBA00010641"/>
    </source>
</evidence>
<dbReference type="InterPro" id="IPR036388">
    <property type="entry name" value="WH-like_DNA-bd_sf"/>
</dbReference>
<dbReference type="Gene3D" id="1.10.10.10">
    <property type="entry name" value="Winged helix-like DNA-binding domain superfamily/Winged helix DNA-binding domain"/>
    <property type="match status" value="1"/>
</dbReference>
<dbReference type="InterPro" id="IPR014284">
    <property type="entry name" value="RNA_pol_sigma-70_dom"/>
</dbReference>
<evidence type="ECO:0000256" key="2">
    <source>
        <dbReference type="ARBA" id="ARBA00023015"/>
    </source>
</evidence>
<dbReference type="STRING" id="493475.GARC_4184"/>
<keyword evidence="5" id="KW-0804">Transcription</keyword>
<dbReference type="GO" id="GO:0006352">
    <property type="term" value="P:DNA-templated transcription initiation"/>
    <property type="evidence" value="ECO:0007669"/>
    <property type="project" value="InterPro"/>
</dbReference>
<evidence type="ECO:0000256" key="4">
    <source>
        <dbReference type="ARBA" id="ARBA00023125"/>
    </source>
</evidence>
<dbReference type="SUPFAM" id="SSF88659">
    <property type="entry name" value="Sigma3 and sigma4 domains of RNA polymerase sigma factors"/>
    <property type="match status" value="1"/>
</dbReference>
<feature type="domain" description="RNA polymerase sigma factor 70 region 4 type 2" evidence="7">
    <location>
        <begin position="106"/>
        <end position="157"/>
    </location>
</feature>
<dbReference type="AlphaFoldDB" id="K6YAY4"/>
<sequence>MQDTLAKVTQGAFKLALQILGQTADAQDVLQDSVSIAIVHKSAPKSSSVDFKPWFYRVVRNKSIDKLREQKRHQSDEFDDHVDHELDSKLALDPEQAAETTQLNLKIKAALAVLPQQQRELVLLKDYHQMSYLEIAEVLDIPKGTVMSGLHRARLALKTLLTETVGD</sequence>
<evidence type="ECO:0000259" key="7">
    <source>
        <dbReference type="Pfam" id="PF08281"/>
    </source>
</evidence>
<dbReference type="InterPro" id="IPR007627">
    <property type="entry name" value="RNA_pol_sigma70_r2"/>
</dbReference>
<evidence type="ECO:0000256" key="5">
    <source>
        <dbReference type="ARBA" id="ARBA00023163"/>
    </source>
</evidence>
<gene>
    <name evidence="8" type="primary">rpoE</name>
    <name evidence="8" type="ORF">GARC_4184</name>
</gene>
<comment type="caution">
    <text evidence="8">The sequence shown here is derived from an EMBL/GenBank/DDBJ whole genome shotgun (WGS) entry which is preliminary data.</text>
</comment>
<dbReference type="RefSeq" id="WP_007623745.1">
    <property type="nucleotide sequence ID" value="NZ_BAEO01000060.1"/>
</dbReference>
<dbReference type="InterPro" id="IPR013249">
    <property type="entry name" value="RNA_pol_sigma70_r4_t2"/>
</dbReference>
<name>K6YAY4_9ALTE</name>
<dbReference type="PANTHER" id="PTHR43133:SF8">
    <property type="entry name" value="RNA POLYMERASE SIGMA FACTOR HI_1459-RELATED"/>
    <property type="match status" value="1"/>
</dbReference>
<dbReference type="CDD" id="cd06171">
    <property type="entry name" value="Sigma70_r4"/>
    <property type="match status" value="1"/>
</dbReference>
<dbReference type="OrthoDB" id="9797134at2"/>
<dbReference type="InterPro" id="IPR013324">
    <property type="entry name" value="RNA_pol_sigma_r3/r4-like"/>
</dbReference>
<organism evidence="8 9">
    <name type="scientific">Paraglaciecola arctica BSs20135</name>
    <dbReference type="NCBI Taxonomy" id="493475"/>
    <lineage>
        <taxon>Bacteria</taxon>
        <taxon>Pseudomonadati</taxon>
        <taxon>Pseudomonadota</taxon>
        <taxon>Gammaproteobacteria</taxon>
        <taxon>Alteromonadales</taxon>
        <taxon>Alteromonadaceae</taxon>
        <taxon>Paraglaciecola</taxon>
    </lineage>
</organism>
<protein>
    <submittedName>
        <fullName evidence="8">RNA polymerase sigma-70 factor, ECF subfamily</fullName>
    </submittedName>
</protein>
<dbReference type="GO" id="GO:0003677">
    <property type="term" value="F:DNA binding"/>
    <property type="evidence" value="ECO:0007669"/>
    <property type="project" value="UniProtKB-KW"/>
</dbReference>
<evidence type="ECO:0000313" key="9">
    <source>
        <dbReference type="Proteomes" id="UP000006327"/>
    </source>
</evidence>
<dbReference type="Gene3D" id="1.10.1740.10">
    <property type="match status" value="1"/>
</dbReference>
<dbReference type="SUPFAM" id="SSF88946">
    <property type="entry name" value="Sigma2 domain of RNA polymerase sigma factors"/>
    <property type="match status" value="1"/>
</dbReference>
<accession>K6YAY4</accession>
<keyword evidence="3" id="KW-0731">Sigma factor</keyword>
<evidence type="ECO:0000259" key="6">
    <source>
        <dbReference type="Pfam" id="PF04542"/>
    </source>
</evidence>
<keyword evidence="2" id="KW-0805">Transcription regulation</keyword>
<dbReference type="InterPro" id="IPR039425">
    <property type="entry name" value="RNA_pol_sigma-70-like"/>
</dbReference>
<reference evidence="8 9" key="1">
    <citation type="journal article" date="2017" name="Antonie Van Leeuwenhoek">
        <title>Rhizobium rhizosphaerae sp. nov., a novel species isolated from rice rhizosphere.</title>
        <authorList>
            <person name="Zhao J.J."/>
            <person name="Zhang J."/>
            <person name="Zhang R.J."/>
            <person name="Zhang C.W."/>
            <person name="Yin H.Q."/>
            <person name="Zhang X.X."/>
        </authorList>
    </citation>
    <scope>NUCLEOTIDE SEQUENCE [LARGE SCALE GENOMIC DNA]</scope>
    <source>
        <strain evidence="8 9">BSs20135</strain>
    </source>
</reference>
<dbReference type="PANTHER" id="PTHR43133">
    <property type="entry name" value="RNA POLYMERASE ECF-TYPE SIGMA FACTO"/>
    <property type="match status" value="1"/>
</dbReference>
<evidence type="ECO:0000313" key="8">
    <source>
        <dbReference type="EMBL" id="GAC21126.1"/>
    </source>
</evidence>
<dbReference type="Pfam" id="PF04542">
    <property type="entry name" value="Sigma70_r2"/>
    <property type="match status" value="1"/>
</dbReference>
<keyword evidence="9" id="KW-1185">Reference proteome</keyword>
<dbReference type="eggNOG" id="COG1595">
    <property type="taxonomic scope" value="Bacteria"/>
</dbReference>
<dbReference type="Proteomes" id="UP000006327">
    <property type="component" value="Unassembled WGS sequence"/>
</dbReference>
<comment type="similarity">
    <text evidence="1">Belongs to the sigma-70 factor family. ECF subfamily.</text>
</comment>
<dbReference type="NCBIfam" id="TIGR02937">
    <property type="entry name" value="sigma70-ECF"/>
    <property type="match status" value="1"/>
</dbReference>
<keyword evidence="4" id="KW-0238">DNA-binding</keyword>